<comment type="function">
    <text evidence="10">Endonuclease that specifically degrades the RNA of RNA-DNA hybrids.</text>
</comment>
<feature type="domain" description="RNase H type-2" evidence="11">
    <location>
        <begin position="28"/>
        <end position="253"/>
    </location>
</feature>
<feature type="binding site" evidence="9">
    <location>
        <position position="34"/>
    </location>
    <ligand>
        <name>a divalent metal cation</name>
        <dbReference type="ChEBI" id="CHEBI:60240"/>
    </ligand>
</feature>
<dbReference type="EC" id="3.1.26.4" evidence="10"/>
<gene>
    <name evidence="12" type="primary">RvY_09521-1</name>
    <name evidence="12" type="synonym">RvY_09521.1</name>
    <name evidence="12" type="ORF">RvY_09521</name>
</gene>
<evidence type="ECO:0000259" key="11">
    <source>
        <dbReference type="PROSITE" id="PS51975"/>
    </source>
</evidence>
<keyword evidence="7 9" id="KW-0378">Hydrolase</keyword>
<evidence type="ECO:0000313" key="13">
    <source>
        <dbReference type="Proteomes" id="UP000186922"/>
    </source>
</evidence>
<dbReference type="Gene3D" id="3.30.420.10">
    <property type="entry name" value="Ribonuclease H-like superfamily/Ribonuclease H"/>
    <property type="match status" value="1"/>
</dbReference>
<dbReference type="InterPro" id="IPR012337">
    <property type="entry name" value="RNaseH-like_sf"/>
</dbReference>
<evidence type="ECO:0000256" key="10">
    <source>
        <dbReference type="RuleBase" id="RU003515"/>
    </source>
</evidence>
<dbReference type="SUPFAM" id="SSF53098">
    <property type="entry name" value="Ribonuclease H-like"/>
    <property type="match status" value="1"/>
</dbReference>
<comment type="caution">
    <text evidence="12">The sequence shown here is derived from an EMBL/GenBank/DDBJ whole genome shotgun (WGS) entry which is preliminary data.</text>
</comment>
<dbReference type="FunFam" id="1.10.10.460:FF:000001">
    <property type="entry name" value="Ribonuclease"/>
    <property type="match status" value="1"/>
</dbReference>
<feature type="binding site" evidence="9">
    <location>
        <position position="35"/>
    </location>
    <ligand>
        <name>a divalent metal cation</name>
        <dbReference type="ChEBI" id="CHEBI:60240"/>
    </ligand>
</feature>
<proteinExistence type="inferred from homology"/>
<dbReference type="GO" id="GO:0004523">
    <property type="term" value="F:RNA-DNA hybrid ribonuclease activity"/>
    <property type="evidence" value="ECO:0007669"/>
    <property type="project" value="UniProtKB-UniRule"/>
</dbReference>
<evidence type="ECO:0000256" key="9">
    <source>
        <dbReference type="PROSITE-ProRule" id="PRU01319"/>
    </source>
</evidence>
<keyword evidence="4 9" id="KW-0540">Nuclease</keyword>
<evidence type="ECO:0000256" key="6">
    <source>
        <dbReference type="ARBA" id="ARBA00022759"/>
    </source>
</evidence>
<comment type="cofactor">
    <cofactor evidence="2">
        <name>Mg(2+)</name>
        <dbReference type="ChEBI" id="CHEBI:18420"/>
    </cofactor>
</comment>
<dbReference type="Pfam" id="PF01351">
    <property type="entry name" value="RNase_HII"/>
    <property type="match status" value="1"/>
</dbReference>
<sequence>MDLKHFHLNNGENFVLKSVTPSRVERQQVIMGIDEAGRGPVLGPMVYGACYVASQDQSLLSSLKVADSKTLNEEQRDACFEKIQESADTFGWIAQILSPSRISRSMLSRCKYNLNAISHDSAMFLIQSVRDMGVKISAVFVDTVGDPDKYQAKLKERFPTIPMITVSKKADSLFPVVSAASVVAKVCRDQALKEWRFKEGSRFPAEVAYGSGYPGDPATKRFLEDYCDPVFGYPQLIRFSWATTTKALESAVAVKWEEVLVEDESGTPAITQFFKRQISSLTGPAKEDKRHRYFAERNISSVSCF</sequence>
<evidence type="ECO:0000256" key="7">
    <source>
        <dbReference type="ARBA" id="ARBA00022801"/>
    </source>
</evidence>
<evidence type="ECO:0000256" key="1">
    <source>
        <dbReference type="ARBA" id="ARBA00000077"/>
    </source>
</evidence>
<dbReference type="GO" id="GO:0046872">
    <property type="term" value="F:metal ion binding"/>
    <property type="evidence" value="ECO:0007669"/>
    <property type="project" value="UniProtKB-KW"/>
</dbReference>
<name>A0A1D1V9M8_RAMVA</name>
<dbReference type="PANTHER" id="PTHR10954:SF7">
    <property type="entry name" value="RIBONUCLEASE H2 SUBUNIT A"/>
    <property type="match status" value="1"/>
</dbReference>
<dbReference type="Proteomes" id="UP000186922">
    <property type="component" value="Unassembled WGS sequence"/>
</dbReference>
<evidence type="ECO:0000256" key="3">
    <source>
        <dbReference type="ARBA" id="ARBA00007058"/>
    </source>
</evidence>
<dbReference type="PROSITE" id="PS51975">
    <property type="entry name" value="RNASE_H_2"/>
    <property type="match status" value="1"/>
</dbReference>
<dbReference type="InterPro" id="IPR036397">
    <property type="entry name" value="RNaseH_sf"/>
</dbReference>
<dbReference type="AlphaFoldDB" id="A0A1D1V9M8"/>
<dbReference type="PANTHER" id="PTHR10954">
    <property type="entry name" value="RIBONUCLEASE H2 SUBUNIT A"/>
    <property type="match status" value="1"/>
</dbReference>
<dbReference type="FunFam" id="3.30.420.10:FF:000016">
    <property type="entry name" value="Ribonuclease"/>
    <property type="match status" value="1"/>
</dbReference>
<evidence type="ECO:0000256" key="2">
    <source>
        <dbReference type="ARBA" id="ARBA00001946"/>
    </source>
</evidence>
<dbReference type="NCBIfam" id="TIGR00729">
    <property type="entry name" value="ribonuclease HII"/>
    <property type="match status" value="1"/>
</dbReference>
<dbReference type="CDD" id="cd07181">
    <property type="entry name" value="RNase_HII_eukaryota_like"/>
    <property type="match status" value="1"/>
</dbReference>
<organism evidence="12 13">
    <name type="scientific">Ramazzottius varieornatus</name>
    <name type="common">Water bear</name>
    <name type="synonym">Tardigrade</name>
    <dbReference type="NCBI Taxonomy" id="947166"/>
    <lineage>
        <taxon>Eukaryota</taxon>
        <taxon>Metazoa</taxon>
        <taxon>Ecdysozoa</taxon>
        <taxon>Tardigrada</taxon>
        <taxon>Eutardigrada</taxon>
        <taxon>Parachela</taxon>
        <taxon>Hypsibioidea</taxon>
        <taxon>Ramazzottiidae</taxon>
        <taxon>Ramazzottius</taxon>
    </lineage>
</organism>
<dbReference type="GO" id="GO:0032299">
    <property type="term" value="C:ribonuclease H2 complex"/>
    <property type="evidence" value="ECO:0007669"/>
    <property type="project" value="UniProtKB-ARBA"/>
</dbReference>
<keyword evidence="13" id="KW-1185">Reference proteome</keyword>
<dbReference type="OrthoDB" id="7462577at2759"/>
<dbReference type="EMBL" id="BDGG01000004">
    <property type="protein sequence ID" value="GAU98366.1"/>
    <property type="molecule type" value="Genomic_DNA"/>
</dbReference>
<dbReference type="Gene3D" id="1.10.10.460">
    <property type="entry name" value="Ribonuclease hii. Domain 2"/>
    <property type="match status" value="1"/>
</dbReference>
<keyword evidence="6 9" id="KW-0255">Endonuclease</keyword>
<protein>
    <recommendedName>
        <fullName evidence="10">Ribonuclease</fullName>
        <ecNumber evidence="10">3.1.26.4</ecNumber>
    </recommendedName>
</protein>
<feature type="binding site" evidence="9">
    <location>
        <position position="142"/>
    </location>
    <ligand>
        <name>a divalent metal cation</name>
        <dbReference type="ChEBI" id="CHEBI:60240"/>
    </ligand>
</feature>
<evidence type="ECO:0000256" key="4">
    <source>
        <dbReference type="ARBA" id="ARBA00022722"/>
    </source>
</evidence>
<dbReference type="InterPro" id="IPR024567">
    <property type="entry name" value="RNase_HII/HIII_dom"/>
</dbReference>
<dbReference type="InterPro" id="IPR023160">
    <property type="entry name" value="RNase_HII_hlx-loop-hlx_cap_dom"/>
</dbReference>
<dbReference type="GO" id="GO:0043137">
    <property type="term" value="P:DNA replication, removal of RNA primer"/>
    <property type="evidence" value="ECO:0007669"/>
    <property type="project" value="TreeGrafter"/>
</dbReference>
<comment type="function">
    <text evidence="8">Catalytic subunit of RNase HII, an endonuclease that specifically degrades the RNA of RNA:DNA hybrids. Participates in DNA replication, possibly by mediating the removal of lagging-strand Okazaki fragment RNA primers during DNA replication. Mediates the excision of single ribonucleotides from DNA:RNA duplexes.</text>
</comment>
<evidence type="ECO:0000256" key="8">
    <source>
        <dbReference type="ARBA" id="ARBA00024981"/>
    </source>
</evidence>
<reference evidence="12 13" key="1">
    <citation type="journal article" date="2016" name="Nat. Commun.">
        <title>Extremotolerant tardigrade genome and improved radiotolerance of human cultured cells by tardigrade-unique protein.</title>
        <authorList>
            <person name="Hashimoto T."/>
            <person name="Horikawa D.D."/>
            <person name="Saito Y."/>
            <person name="Kuwahara H."/>
            <person name="Kozuka-Hata H."/>
            <person name="Shin-I T."/>
            <person name="Minakuchi Y."/>
            <person name="Ohishi K."/>
            <person name="Motoyama A."/>
            <person name="Aizu T."/>
            <person name="Enomoto A."/>
            <person name="Kondo K."/>
            <person name="Tanaka S."/>
            <person name="Hara Y."/>
            <person name="Koshikawa S."/>
            <person name="Sagara H."/>
            <person name="Miura T."/>
            <person name="Yokobori S."/>
            <person name="Miyagawa K."/>
            <person name="Suzuki Y."/>
            <person name="Kubo T."/>
            <person name="Oyama M."/>
            <person name="Kohara Y."/>
            <person name="Fujiyama A."/>
            <person name="Arakawa K."/>
            <person name="Katayama T."/>
            <person name="Toyoda A."/>
            <person name="Kunieda T."/>
        </authorList>
    </citation>
    <scope>NUCLEOTIDE SEQUENCE [LARGE SCALE GENOMIC DNA]</scope>
    <source>
        <strain evidence="12 13">YOKOZUNA-1</strain>
    </source>
</reference>
<dbReference type="InterPro" id="IPR001352">
    <property type="entry name" value="RNase_HII/HIII"/>
</dbReference>
<evidence type="ECO:0000256" key="5">
    <source>
        <dbReference type="ARBA" id="ARBA00022723"/>
    </source>
</evidence>
<dbReference type="GO" id="GO:0006298">
    <property type="term" value="P:mismatch repair"/>
    <property type="evidence" value="ECO:0007669"/>
    <property type="project" value="TreeGrafter"/>
</dbReference>
<dbReference type="GO" id="GO:0003723">
    <property type="term" value="F:RNA binding"/>
    <property type="evidence" value="ECO:0007669"/>
    <property type="project" value="UniProtKB-UniRule"/>
</dbReference>
<keyword evidence="5 9" id="KW-0479">Metal-binding</keyword>
<dbReference type="InterPro" id="IPR004649">
    <property type="entry name" value="RNase_H2_suA"/>
</dbReference>
<dbReference type="STRING" id="947166.A0A1D1V9M8"/>
<accession>A0A1D1V9M8</accession>
<comment type="similarity">
    <text evidence="3">Belongs to the RNase HII family. Eukaryotic subfamily.</text>
</comment>
<evidence type="ECO:0000313" key="12">
    <source>
        <dbReference type="EMBL" id="GAU98366.1"/>
    </source>
</evidence>
<comment type="catalytic activity">
    <reaction evidence="1 9 10">
        <text>Endonucleolytic cleavage to 5'-phosphomonoester.</text>
        <dbReference type="EC" id="3.1.26.4"/>
    </reaction>
</comment>
<comment type="cofactor">
    <cofactor evidence="9">
        <name>Mn(2+)</name>
        <dbReference type="ChEBI" id="CHEBI:29035"/>
    </cofactor>
    <cofactor evidence="9">
        <name>Mg(2+)</name>
        <dbReference type="ChEBI" id="CHEBI:18420"/>
    </cofactor>
    <text evidence="9">Manganese or magnesium. Binds 1 divalent metal ion per monomer in the absence of substrate. May bind a second metal ion after substrate binding.</text>
</comment>